<gene>
    <name evidence="1" type="ORF">EV383_6262</name>
</gene>
<reference evidence="1 2" key="1">
    <citation type="submission" date="2019-02" db="EMBL/GenBank/DDBJ databases">
        <title>Sequencing the genomes of 1000 actinobacteria strains.</title>
        <authorList>
            <person name="Klenk H.-P."/>
        </authorList>
    </citation>
    <scope>NUCLEOTIDE SEQUENCE [LARGE SCALE GENOMIC DNA]</scope>
    <source>
        <strain evidence="1 2">DSM 45779</strain>
    </source>
</reference>
<protein>
    <submittedName>
        <fullName evidence="1">Uncharacterized protein</fullName>
    </submittedName>
</protein>
<dbReference type="AlphaFoldDB" id="A0A4Q7UBQ9"/>
<proteinExistence type="predicted"/>
<keyword evidence="2" id="KW-1185">Reference proteome</keyword>
<accession>A0A4Q7UBQ9</accession>
<dbReference type="EMBL" id="SHKL01000002">
    <property type="protein sequence ID" value="RZT75521.1"/>
    <property type="molecule type" value="Genomic_DNA"/>
</dbReference>
<evidence type="ECO:0000313" key="1">
    <source>
        <dbReference type="EMBL" id="RZT75521.1"/>
    </source>
</evidence>
<organism evidence="1 2">
    <name type="scientific">Pseudonocardia sediminis</name>
    <dbReference type="NCBI Taxonomy" id="1397368"/>
    <lineage>
        <taxon>Bacteria</taxon>
        <taxon>Bacillati</taxon>
        <taxon>Actinomycetota</taxon>
        <taxon>Actinomycetes</taxon>
        <taxon>Pseudonocardiales</taxon>
        <taxon>Pseudonocardiaceae</taxon>
        <taxon>Pseudonocardia</taxon>
    </lineage>
</organism>
<name>A0A4Q7UBQ9_PSEST</name>
<evidence type="ECO:0000313" key="2">
    <source>
        <dbReference type="Proteomes" id="UP000291591"/>
    </source>
</evidence>
<comment type="caution">
    <text evidence="1">The sequence shown here is derived from an EMBL/GenBank/DDBJ whole genome shotgun (WGS) entry which is preliminary data.</text>
</comment>
<dbReference type="Proteomes" id="UP000291591">
    <property type="component" value="Unassembled WGS sequence"/>
</dbReference>
<sequence>MTELWPAPVPGAPFTARSVAHLLLAAAARDTADWSRRMVPAGSRPSPVYGGSLVADAVALRERADQVLAAAILVEREDGTDWAGIAEGLGVDVAAAHERWAAEHYQWRTELDRPDTELTAGEVEQARQDCLAGLDAWVTQHREHDDPDAGTAPVSAAMERMNPLLELLHLRAGEEYVAGQGTVSAGPGAVGERIAVLERCALVCSELAGRAEEPGEGAEFADEARRCRDTVVRLRAESAAGQQ</sequence>